<dbReference type="InterPro" id="IPR026906">
    <property type="entry name" value="LRR_5"/>
</dbReference>
<dbReference type="InterPro" id="IPR032675">
    <property type="entry name" value="LRR_dom_sf"/>
</dbReference>
<gene>
    <name evidence="1" type="ORF">B1202_02350</name>
</gene>
<reference evidence="1 2" key="1">
    <citation type="submission" date="2017-02" db="EMBL/GenBank/DDBJ databases">
        <title>Acinetobacter sp. ANC 4945, whole genome shotgun sequencing project.</title>
        <authorList>
            <person name="Radolfova-Krizova L."/>
            <person name="Al Atrouni A."/>
            <person name="Nemec A."/>
        </authorList>
    </citation>
    <scope>NUCLEOTIDE SEQUENCE [LARGE SCALE GENOMIC DNA]</scope>
    <source>
        <strain evidence="1 2">ANC 4945</strain>
    </source>
</reference>
<evidence type="ECO:0000313" key="1">
    <source>
        <dbReference type="EMBL" id="OOV85503.1"/>
    </source>
</evidence>
<name>A0A1T1H6M1_9GAMM</name>
<organism evidence="1 2">
    <name type="scientific">Acinetobacter amyesii</name>
    <dbReference type="NCBI Taxonomy" id="2942470"/>
    <lineage>
        <taxon>Bacteria</taxon>
        <taxon>Pseudomonadati</taxon>
        <taxon>Pseudomonadota</taxon>
        <taxon>Gammaproteobacteria</taxon>
        <taxon>Moraxellales</taxon>
        <taxon>Moraxellaceae</taxon>
        <taxon>Acinetobacter</taxon>
    </lineage>
</organism>
<dbReference type="AlphaFoldDB" id="A0A1T1H6M1"/>
<dbReference type="RefSeq" id="WP_078188973.1">
    <property type="nucleotide sequence ID" value="NZ_JAMCOZ010000002.1"/>
</dbReference>
<protein>
    <recommendedName>
        <fullName evidence="3">Leucine-rich repeat domain-containing protein</fullName>
    </recommendedName>
</protein>
<keyword evidence="2" id="KW-1185">Reference proteome</keyword>
<evidence type="ECO:0008006" key="3">
    <source>
        <dbReference type="Google" id="ProtNLM"/>
    </source>
</evidence>
<dbReference type="Proteomes" id="UP000191160">
    <property type="component" value="Unassembled WGS sequence"/>
</dbReference>
<dbReference type="EMBL" id="MVKX01000001">
    <property type="protein sequence ID" value="OOV85503.1"/>
    <property type="molecule type" value="Genomic_DNA"/>
</dbReference>
<comment type="caution">
    <text evidence="1">The sequence shown here is derived from an EMBL/GenBank/DDBJ whole genome shotgun (WGS) entry which is preliminary data.</text>
</comment>
<dbReference type="Gene3D" id="3.80.10.10">
    <property type="entry name" value="Ribonuclease Inhibitor"/>
    <property type="match status" value="1"/>
</dbReference>
<sequence length="246" mass="26503">MATYTGGADANGDFIVPFSASYTSGQKVTVTAEKEGATKSIELFAPSNTTGGGVIQIDGSFVDFPLNITDVTLSAEIEGTIQRHSFRPNGDTQNRSIWTYAKSLKILGNVTRINTYAFYGWKDATNLELPESLQIIESYAFSSWGKALGLTIPDQVTSIPQDCFYGWNSAKKLYLPAAIASIGERAFYEWLSCDEIICMALVPPAITSSSFSNLKSTCIIKVPAASVAAYQAAANWSAFAARIQAI</sequence>
<dbReference type="Pfam" id="PF13306">
    <property type="entry name" value="LRR_5"/>
    <property type="match status" value="1"/>
</dbReference>
<accession>A0A1T1H6M1</accession>
<proteinExistence type="predicted"/>
<evidence type="ECO:0000313" key="2">
    <source>
        <dbReference type="Proteomes" id="UP000191160"/>
    </source>
</evidence>